<evidence type="ECO:0000313" key="2">
    <source>
        <dbReference type="Proteomes" id="UP001199816"/>
    </source>
</evidence>
<organism evidence="1 2">
    <name type="scientific">Niabella pedocola</name>
    <dbReference type="NCBI Taxonomy" id="1752077"/>
    <lineage>
        <taxon>Bacteria</taxon>
        <taxon>Pseudomonadati</taxon>
        <taxon>Bacteroidota</taxon>
        <taxon>Chitinophagia</taxon>
        <taxon>Chitinophagales</taxon>
        <taxon>Chitinophagaceae</taxon>
        <taxon>Niabella</taxon>
    </lineage>
</organism>
<comment type="caution">
    <text evidence="1">The sequence shown here is derived from an EMBL/GenBank/DDBJ whole genome shotgun (WGS) entry which is preliminary data.</text>
</comment>
<dbReference type="SUPFAM" id="SSF50475">
    <property type="entry name" value="FMN-binding split barrel"/>
    <property type="match status" value="1"/>
</dbReference>
<dbReference type="InterPro" id="IPR012349">
    <property type="entry name" value="Split_barrel_FMN-bd"/>
</dbReference>
<sequence>MFQELSRSQIESILQHRIFGHIGCHANGLTYVVPICYAYDKGCIFGRTSEGQKLKMMRANPEVCFQVEYVETMVKWESVICWGTFKELSTTEARLKAIHVLQARVAAKVENDDLLKSSYWPFAIDDSDKEGVLFCIELKQMTGRCSICESNMGSLRGRFPDIRENYVEFS</sequence>
<dbReference type="Proteomes" id="UP001199816">
    <property type="component" value="Unassembled WGS sequence"/>
</dbReference>
<keyword evidence="2" id="KW-1185">Reference proteome</keyword>
<dbReference type="Pfam" id="PF12900">
    <property type="entry name" value="Pyridox_ox_2"/>
    <property type="match status" value="1"/>
</dbReference>
<protein>
    <submittedName>
        <fullName evidence="1">Pyridoxamine 5'-phosphate oxidase family protein</fullName>
    </submittedName>
</protein>
<dbReference type="EMBL" id="JAJNEC010000004">
    <property type="protein sequence ID" value="MCD2422147.1"/>
    <property type="molecule type" value="Genomic_DNA"/>
</dbReference>
<dbReference type="InterPro" id="IPR024747">
    <property type="entry name" value="Pyridox_Oxase-rel"/>
</dbReference>
<name>A0ABS8PP93_9BACT</name>
<gene>
    <name evidence="1" type="ORF">LQ567_05190</name>
</gene>
<evidence type="ECO:0000313" key="1">
    <source>
        <dbReference type="EMBL" id="MCD2422147.1"/>
    </source>
</evidence>
<dbReference type="RefSeq" id="WP_231003050.1">
    <property type="nucleotide sequence ID" value="NZ_JAJNEC010000004.1"/>
</dbReference>
<reference evidence="1 2" key="1">
    <citation type="submission" date="2021-11" db="EMBL/GenBank/DDBJ databases">
        <title>Genomic of Niabella pedocola.</title>
        <authorList>
            <person name="Wu T."/>
        </authorList>
    </citation>
    <scope>NUCLEOTIDE SEQUENCE [LARGE SCALE GENOMIC DNA]</scope>
    <source>
        <strain evidence="1 2">JCM 31011</strain>
    </source>
</reference>
<proteinExistence type="predicted"/>
<dbReference type="Gene3D" id="2.30.110.10">
    <property type="entry name" value="Electron Transport, Fmn-binding Protein, Chain A"/>
    <property type="match status" value="1"/>
</dbReference>
<accession>A0ABS8PP93</accession>